<dbReference type="Gene3D" id="3.40.50.300">
    <property type="entry name" value="P-loop containing nucleotide triphosphate hydrolases"/>
    <property type="match status" value="1"/>
</dbReference>
<evidence type="ECO:0000256" key="2">
    <source>
        <dbReference type="ARBA" id="ARBA00022741"/>
    </source>
</evidence>
<dbReference type="Gene3D" id="1.10.10.10">
    <property type="entry name" value="Winged helix-like DNA-binding domain superfamily/Winged helix DNA-binding domain"/>
    <property type="match status" value="1"/>
</dbReference>
<dbReference type="InterPro" id="IPR055414">
    <property type="entry name" value="LRR_R13L4/SHOC2-like"/>
</dbReference>
<dbReference type="PRINTS" id="PR00364">
    <property type="entry name" value="DISEASERSIST"/>
</dbReference>
<keyword evidence="3" id="KW-0611">Plant defense</keyword>
<dbReference type="InterPro" id="IPR036388">
    <property type="entry name" value="WH-like_DNA-bd_sf"/>
</dbReference>
<dbReference type="Gene3D" id="1.10.8.430">
    <property type="entry name" value="Helical domain of apoptotic protease-activating factors"/>
    <property type="match status" value="1"/>
</dbReference>
<dbReference type="AlphaFoldDB" id="A0A6P4A525"/>
<evidence type="ECO:0000256" key="3">
    <source>
        <dbReference type="ARBA" id="ARBA00022821"/>
    </source>
</evidence>
<dbReference type="CDD" id="cd14798">
    <property type="entry name" value="RX-CC_like"/>
    <property type="match status" value="1"/>
</dbReference>
<gene>
    <name evidence="9" type="primary">LOC107416818</name>
</gene>
<dbReference type="PANTHER" id="PTHR23155:SF1052">
    <property type="entry name" value="DISEASE RESISTANCE PROTEIN RPM1"/>
    <property type="match status" value="1"/>
</dbReference>
<evidence type="ECO:0000256" key="1">
    <source>
        <dbReference type="ARBA" id="ARBA00022737"/>
    </source>
</evidence>
<evidence type="ECO:0000259" key="4">
    <source>
        <dbReference type="Pfam" id="PF00931"/>
    </source>
</evidence>
<dbReference type="InterPro" id="IPR038005">
    <property type="entry name" value="RX-like_CC"/>
</dbReference>
<dbReference type="Pfam" id="PF00931">
    <property type="entry name" value="NB-ARC"/>
    <property type="match status" value="1"/>
</dbReference>
<dbReference type="Pfam" id="PF23559">
    <property type="entry name" value="WHD_DRP"/>
    <property type="match status" value="1"/>
</dbReference>
<dbReference type="RefSeq" id="XP_015880844.4">
    <property type="nucleotide sequence ID" value="XM_016025358.4"/>
</dbReference>
<feature type="domain" description="Disease resistance R13L4/SHOC-2-like LRR" evidence="7">
    <location>
        <begin position="576"/>
        <end position="887"/>
    </location>
</feature>
<dbReference type="Proteomes" id="UP001652623">
    <property type="component" value="Chromosome 1"/>
</dbReference>
<feature type="domain" description="NB-ARC" evidence="4">
    <location>
        <begin position="176"/>
        <end position="346"/>
    </location>
</feature>
<dbReference type="Pfam" id="PF18052">
    <property type="entry name" value="Rx_N"/>
    <property type="match status" value="1"/>
</dbReference>
<evidence type="ECO:0000313" key="9">
    <source>
        <dbReference type="RefSeq" id="XP_015880844.4"/>
    </source>
</evidence>
<name>A0A6P4A525_ZIZJJ</name>
<dbReference type="InterPro" id="IPR044974">
    <property type="entry name" value="Disease_R_plants"/>
</dbReference>
<dbReference type="GO" id="GO:0098542">
    <property type="term" value="P:defense response to other organism"/>
    <property type="evidence" value="ECO:0007669"/>
    <property type="project" value="TreeGrafter"/>
</dbReference>
<dbReference type="GeneID" id="107416818"/>
<dbReference type="InterPro" id="IPR058922">
    <property type="entry name" value="WHD_DRP"/>
</dbReference>
<reference evidence="9" key="2">
    <citation type="submission" date="2025-08" db="UniProtKB">
        <authorList>
            <consortium name="RefSeq"/>
        </authorList>
    </citation>
    <scope>IDENTIFICATION</scope>
    <source>
        <tissue evidence="9">Seedling</tissue>
    </source>
</reference>
<feature type="domain" description="Disease resistance N-terminal" evidence="5">
    <location>
        <begin position="5"/>
        <end position="98"/>
    </location>
</feature>
<reference evidence="8" key="1">
    <citation type="submission" date="2025-05" db="UniProtKB">
        <authorList>
            <consortium name="RefSeq"/>
        </authorList>
    </citation>
    <scope>NUCLEOTIDE SEQUENCE [LARGE SCALE GENOMIC DNA]</scope>
</reference>
<evidence type="ECO:0000259" key="5">
    <source>
        <dbReference type="Pfam" id="PF18052"/>
    </source>
</evidence>
<feature type="domain" description="Disease resistance protein winged helix" evidence="6">
    <location>
        <begin position="436"/>
        <end position="506"/>
    </location>
</feature>
<keyword evidence="2" id="KW-0547">Nucleotide-binding</keyword>
<dbReference type="Gene3D" id="1.20.5.4130">
    <property type="match status" value="1"/>
</dbReference>
<dbReference type="InterPro" id="IPR027417">
    <property type="entry name" value="P-loop_NTPase"/>
</dbReference>
<dbReference type="SUPFAM" id="SSF52058">
    <property type="entry name" value="L domain-like"/>
    <property type="match status" value="1"/>
</dbReference>
<dbReference type="GO" id="GO:0043531">
    <property type="term" value="F:ADP binding"/>
    <property type="evidence" value="ECO:0007669"/>
    <property type="project" value="InterPro"/>
</dbReference>
<evidence type="ECO:0000259" key="7">
    <source>
        <dbReference type="Pfam" id="PF23598"/>
    </source>
</evidence>
<proteinExistence type="predicted"/>
<dbReference type="PANTHER" id="PTHR23155">
    <property type="entry name" value="DISEASE RESISTANCE PROTEIN RP"/>
    <property type="match status" value="1"/>
</dbReference>
<evidence type="ECO:0000313" key="8">
    <source>
        <dbReference type="Proteomes" id="UP001652623"/>
    </source>
</evidence>
<dbReference type="SUPFAM" id="SSF52540">
    <property type="entry name" value="P-loop containing nucleoside triphosphate hydrolases"/>
    <property type="match status" value="1"/>
</dbReference>
<evidence type="ECO:0000259" key="6">
    <source>
        <dbReference type="Pfam" id="PF23559"/>
    </source>
</evidence>
<keyword evidence="1" id="KW-0677">Repeat</keyword>
<dbReference type="InterPro" id="IPR042197">
    <property type="entry name" value="Apaf_helical"/>
</dbReference>
<dbReference type="InterPro" id="IPR041118">
    <property type="entry name" value="Rx_N"/>
</dbReference>
<dbReference type="InParanoid" id="A0A6P4A525"/>
<dbReference type="Gene3D" id="3.80.10.10">
    <property type="entry name" value="Ribonuclease Inhibitor"/>
    <property type="match status" value="1"/>
</dbReference>
<dbReference type="Pfam" id="PF23598">
    <property type="entry name" value="LRR_14"/>
    <property type="match status" value="1"/>
</dbReference>
<organism evidence="8 9">
    <name type="scientific">Ziziphus jujuba</name>
    <name type="common">Chinese jujube</name>
    <name type="synonym">Ziziphus sativa</name>
    <dbReference type="NCBI Taxonomy" id="326968"/>
    <lineage>
        <taxon>Eukaryota</taxon>
        <taxon>Viridiplantae</taxon>
        <taxon>Streptophyta</taxon>
        <taxon>Embryophyta</taxon>
        <taxon>Tracheophyta</taxon>
        <taxon>Spermatophyta</taxon>
        <taxon>Magnoliopsida</taxon>
        <taxon>eudicotyledons</taxon>
        <taxon>Gunneridae</taxon>
        <taxon>Pentapetalae</taxon>
        <taxon>rosids</taxon>
        <taxon>fabids</taxon>
        <taxon>Rosales</taxon>
        <taxon>Rhamnaceae</taxon>
        <taxon>Paliureae</taxon>
        <taxon>Ziziphus</taxon>
    </lineage>
</organism>
<dbReference type="InterPro" id="IPR002182">
    <property type="entry name" value="NB-ARC"/>
</dbReference>
<dbReference type="KEGG" id="zju:107416818"/>
<protein>
    <submittedName>
        <fullName evidence="9">Disease resistance protein RPM1-like</fullName>
    </submittedName>
</protein>
<sequence length="933" mass="106991">MAETAVGFVIDYLTPLLTQEASLLRNVHSEVLDIRDELQSIKCFLKDADMKAETEGDSVRDGVKAWVKQLTQVSFRIEDVIDEYIFHMAQHPRRGGFVGSFRCIITLKARHRIASQVQGIKRKVCQIKERSGRYGFDSSDINQQDGSAAAPWYDPRKGALYLAEAEVVGIDSPRAELIGWLLDEKQTHRTVISVVGMGGLGKTTLAKKVFDSVKQKFDCHAWITVSQSYKKEELLKNVIKKFYEGNKEAAPEGINAMDEETLTNKLREYLLQKRYVVIFDDVWKVDFWGDIEHALLDNKNGGRVVITTRNMEVANFCRISSFVHVHRLKPLPYEKAMELFCNKVFKFDFEGRCPTDLEELSHKIVGKCNGLPLAIVAIAGLLSTKNKTIDEWQKLHDGLISELESNPHLASIIKILSLSYGDLPYHLKSCFLYFGMYPENHSIRCSRLIRQWIAEGFVNQKKDKTLEAVAHEYLTELIHRSLVQVSWVDSNGRVRTCRIHDLLREVVLNKMESGFCHILSGNGSNFREEIATRRLSVVNGSGSSLFHGADQISQVRSILNFNNNEILPDYNFILGTLAKNFRLLKFLDFEDAQIDSIHEDIGDLFHLRYLSLRNTKVKKLPRSIGKLINLETLDLKQSLVFEMPVEIKRLKKLRQLIAYNHDDTRHFCIARRKGIKVDKGFGSLESLQKLCQLDMNEMGIEVIKELRKLTELRRLSISKLRSEDGRILCGCIENMNHLECLDVSATSEDDMIDLESMSSPPLSLQRLYIYGRLRKLPEWIKKLQNLTAIVISWSKLEDDQLETLKNMPNLLTLAINHDAYVGAELQFEKGMFPKLKYLHLMYLSGLKSVVIEEGSLVNLQRLDIGPSPQLKEVPSGIQHLKNLQYLYFFDMSMEFKKSMKPKGGQHYEIVQHVPHVRISYERDGGKYETFRLL</sequence>
<accession>A0A6P4A525</accession>
<keyword evidence="8" id="KW-1185">Reference proteome</keyword>
<dbReference type="InterPro" id="IPR032675">
    <property type="entry name" value="LRR_dom_sf"/>
</dbReference>